<dbReference type="GO" id="GO:0030246">
    <property type="term" value="F:carbohydrate binding"/>
    <property type="evidence" value="ECO:0007669"/>
    <property type="project" value="UniProtKB-KW"/>
</dbReference>
<evidence type="ECO:0000313" key="3">
    <source>
        <dbReference type="EMBL" id="KAF8392720.1"/>
    </source>
</evidence>
<dbReference type="InterPro" id="IPR036404">
    <property type="entry name" value="Jacalin-like_lectin_dom_sf"/>
</dbReference>
<proteinExistence type="predicted"/>
<evidence type="ECO:0000313" key="4">
    <source>
        <dbReference type="Proteomes" id="UP000655225"/>
    </source>
</evidence>
<accession>A0A834YR62</accession>
<dbReference type="Proteomes" id="UP000655225">
    <property type="component" value="Unassembled WGS sequence"/>
</dbReference>
<keyword evidence="1" id="KW-0430">Lectin</keyword>
<dbReference type="Gene3D" id="2.100.10.30">
    <property type="entry name" value="Jacalin-like lectin domain"/>
    <property type="match status" value="1"/>
</dbReference>
<dbReference type="SUPFAM" id="SSF51101">
    <property type="entry name" value="Mannose-binding lectins"/>
    <property type="match status" value="1"/>
</dbReference>
<dbReference type="PROSITE" id="PS51752">
    <property type="entry name" value="JACALIN_LECTIN"/>
    <property type="match status" value="1"/>
</dbReference>
<reference evidence="3 4" key="1">
    <citation type="submission" date="2020-04" db="EMBL/GenBank/DDBJ databases">
        <title>Plant Genome Project.</title>
        <authorList>
            <person name="Zhang R.-G."/>
        </authorList>
    </citation>
    <scope>NUCLEOTIDE SEQUENCE [LARGE SCALE GENOMIC DNA]</scope>
    <source>
        <strain evidence="3">YNK0</strain>
        <tissue evidence="3">Leaf</tissue>
    </source>
</reference>
<sequence>MIKMNVAGSPHQGDAWDDGGKNEIIHIFISHGIDIDSIQFMYVDKEKVVPSKRLGRATGITTRLDTVDFDYPSEFLTWVSGSFDEYHPYELKSITFGTNQGTYGPFGVQTEREFCFRMGDRRTFAGFHGTHDMSAIYSIGVYVKPPTIVNSGIKPGPTLPIKEEK</sequence>
<evidence type="ECO:0000256" key="1">
    <source>
        <dbReference type="ARBA" id="ARBA00022734"/>
    </source>
</evidence>
<dbReference type="AlphaFoldDB" id="A0A834YR62"/>
<feature type="domain" description="Jacalin-type lectin" evidence="2">
    <location>
        <begin position="1"/>
        <end position="145"/>
    </location>
</feature>
<dbReference type="PANTHER" id="PTHR47293:SF70">
    <property type="entry name" value="JACALIN-RELATED LECTIN 24-RELATED"/>
    <property type="match status" value="1"/>
</dbReference>
<name>A0A834YR62_TETSI</name>
<protein>
    <recommendedName>
        <fullName evidence="2">Jacalin-type lectin domain-containing protein</fullName>
    </recommendedName>
</protein>
<evidence type="ECO:0000259" key="2">
    <source>
        <dbReference type="PROSITE" id="PS51752"/>
    </source>
</evidence>
<keyword evidence="4" id="KW-1185">Reference proteome</keyword>
<dbReference type="OMA" id="NQREDYC"/>
<dbReference type="OrthoDB" id="581739at2759"/>
<gene>
    <name evidence="3" type="ORF">HHK36_023069</name>
</gene>
<dbReference type="InterPro" id="IPR033734">
    <property type="entry name" value="Jacalin-like_lectin_dom_plant"/>
</dbReference>
<organism evidence="3 4">
    <name type="scientific">Tetracentron sinense</name>
    <name type="common">Spur-leaf</name>
    <dbReference type="NCBI Taxonomy" id="13715"/>
    <lineage>
        <taxon>Eukaryota</taxon>
        <taxon>Viridiplantae</taxon>
        <taxon>Streptophyta</taxon>
        <taxon>Embryophyta</taxon>
        <taxon>Tracheophyta</taxon>
        <taxon>Spermatophyta</taxon>
        <taxon>Magnoliopsida</taxon>
        <taxon>Trochodendrales</taxon>
        <taxon>Trochodendraceae</taxon>
        <taxon>Tetracentron</taxon>
    </lineage>
</organism>
<dbReference type="InterPro" id="IPR001229">
    <property type="entry name" value="Jacalin-like_lectin_dom"/>
</dbReference>
<dbReference type="CDD" id="cd09612">
    <property type="entry name" value="Jacalin"/>
    <property type="match status" value="1"/>
</dbReference>
<dbReference type="Pfam" id="PF01419">
    <property type="entry name" value="Jacalin"/>
    <property type="match status" value="1"/>
</dbReference>
<dbReference type="PANTHER" id="PTHR47293">
    <property type="entry name" value="JACALIN-RELATED LECTIN 3"/>
    <property type="match status" value="1"/>
</dbReference>
<dbReference type="EMBL" id="JABCRI010000016">
    <property type="protein sequence ID" value="KAF8392720.1"/>
    <property type="molecule type" value="Genomic_DNA"/>
</dbReference>
<comment type="caution">
    <text evidence="3">The sequence shown here is derived from an EMBL/GenBank/DDBJ whole genome shotgun (WGS) entry which is preliminary data.</text>
</comment>
<dbReference type="SMART" id="SM00915">
    <property type="entry name" value="Jacalin"/>
    <property type="match status" value="1"/>
</dbReference>